<accession>A0A3L6ZUV3</accession>
<keyword evidence="2" id="KW-0808">Transferase</keyword>
<evidence type="ECO:0000313" key="4">
    <source>
        <dbReference type="Proteomes" id="UP000270299"/>
    </source>
</evidence>
<dbReference type="PROSITE" id="PS01045">
    <property type="entry name" value="SQUALEN_PHYTOEN_SYN_2"/>
    <property type="match status" value="1"/>
</dbReference>
<dbReference type="EMBL" id="RCUV01000008">
    <property type="protein sequence ID" value="RLP71445.1"/>
    <property type="molecule type" value="Genomic_DNA"/>
</dbReference>
<comment type="pathway">
    <text evidence="1">Carotenoid biosynthesis; phytoene biosynthesis.</text>
</comment>
<evidence type="ECO:0000256" key="1">
    <source>
        <dbReference type="ARBA" id="ARBA00004684"/>
    </source>
</evidence>
<dbReference type="AlphaFoldDB" id="A0A3L6ZUV3"/>
<keyword evidence="4" id="KW-1185">Reference proteome</keyword>
<name>A0A3L6ZUV3_9MICO</name>
<dbReference type="InterPro" id="IPR008949">
    <property type="entry name" value="Isoprenoid_synthase_dom_sf"/>
</dbReference>
<comment type="caution">
    <text evidence="3">The sequence shown here is derived from an EMBL/GenBank/DDBJ whole genome shotgun (WGS) entry which is preliminary data.</text>
</comment>
<dbReference type="PANTHER" id="PTHR31480">
    <property type="entry name" value="BIFUNCTIONAL LYCOPENE CYCLASE/PHYTOENE SYNTHASE"/>
    <property type="match status" value="1"/>
</dbReference>
<dbReference type="Gene3D" id="1.10.600.10">
    <property type="entry name" value="Farnesyl Diphosphate Synthase"/>
    <property type="match status" value="1"/>
</dbReference>
<sequence>MAKRVVLSDLSLYSFVAHRSSSRIIRDYSTSFGLASRLLSAGIRTRVEDIYALVRVADEVVDGAAEQAGLGLDRQRALLDALEAETNAALEDGYSTNLVVHAFAITARDSGFGAELTAPFFASMRRDLSPLDFTDAQELADYIYGSAEVVGLMCLAVFLRDQPISEAERLRFDAGARRLGAAFQKINFLRDLATDWTTLGRSYFPGVDPATLTEEQKLELVSDIERDLDAAGSVIPDLPAGCRRAVAAAHGLFSVLTERVKATPAAELLSTRVRVSTRTKLTILARSMMPARAL</sequence>
<dbReference type="UniPathway" id="UPA00799"/>
<dbReference type="RefSeq" id="WP_121672961.1">
    <property type="nucleotide sequence ID" value="NZ_BMXM01000004.1"/>
</dbReference>
<organism evidence="3 4">
    <name type="scientific">Mycetocola manganoxydans</name>
    <dbReference type="NCBI Taxonomy" id="699879"/>
    <lineage>
        <taxon>Bacteria</taxon>
        <taxon>Bacillati</taxon>
        <taxon>Actinomycetota</taxon>
        <taxon>Actinomycetes</taxon>
        <taxon>Micrococcales</taxon>
        <taxon>Microbacteriaceae</taxon>
        <taxon>Mycetocola</taxon>
    </lineage>
</organism>
<evidence type="ECO:0000256" key="2">
    <source>
        <dbReference type="ARBA" id="ARBA00022679"/>
    </source>
</evidence>
<evidence type="ECO:0000313" key="3">
    <source>
        <dbReference type="EMBL" id="RLP71445.1"/>
    </source>
</evidence>
<dbReference type="SFLD" id="SFLDS00005">
    <property type="entry name" value="Isoprenoid_Synthase_Type_I"/>
    <property type="match status" value="1"/>
</dbReference>
<dbReference type="SFLD" id="SFLDG01212">
    <property type="entry name" value="Phytoene_synthase_like"/>
    <property type="match status" value="1"/>
</dbReference>
<protein>
    <submittedName>
        <fullName evidence="3">Phytoene/squalene synthase family protein</fullName>
    </submittedName>
</protein>
<dbReference type="GO" id="GO:0051996">
    <property type="term" value="F:squalene synthase [NAD(P)H] activity"/>
    <property type="evidence" value="ECO:0007669"/>
    <property type="project" value="InterPro"/>
</dbReference>
<dbReference type="InterPro" id="IPR044843">
    <property type="entry name" value="Trans_IPPS_bact-type"/>
</dbReference>
<dbReference type="InterPro" id="IPR033904">
    <property type="entry name" value="Trans_IPPS_HH"/>
</dbReference>
<dbReference type="OrthoDB" id="9807580at2"/>
<dbReference type="Pfam" id="PF00494">
    <property type="entry name" value="SQS_PSY"/>
    <property type="match status" value="1"/>
</dbReference>
<gene>
    <name evidence="3" type="ORF">D9V29_08880</name>
</gene>
<dbReference type="InterPro" id="IPR002060">
    <property type="entry name" value="Squ/phyt_synthse"/>
</dbReference>
<dbReference type="SUPFAM" id="SSF48576">
    <property type="entry name" value="Terpenoid synthases"/>
    <property type="match status" value="1"/>
</dbReference>
<dbReference type="GO" id="GO:0016117">
    <property type="term" value="P:carotenoid biosynthetic process"/>
    <property type="evidence" value="ECO:0007669"/>
    <property type="project" value="UniProtKB-ARBA"/>
</dbReference>
<dbReference type="Proteomes" id="UP000270299">
    <property type="component" value="Unassembled WGS sequence"/>
</dbReference>
<dbReference type="InterPro" id="IPR019845">
    <property type="entry name" value="Squalene/phytoene_synthase_CS"/>
</dbReference>
<dbReference type="CDD" id="cd00683">
    <property type="entry name" value="Trans_IPPS_HH"/>
    <property type="match status" value="1"/>
</dbReference>
<proteinExistence type="predicted"/>
<dbReference type="SFLD" id="SFLDG01018">
    <property type="entry name" value="Squalene/Phytoene_Synthase_Lik"/>
    <property type="match status" value="1"/>
</dbReference>
<dbReference type="GO" id="GO:0004311">
    <property type="term" value="F:geranylgeranyl diphosphate synthase activity"/>
    <property type="evidence" value="ECO:0007669"/>
    <property type="project" value="InterPro"/>
</dbReference>
<reference evidence="3 4" key="1">
    <citation type="submission" date="2018-10" db="EMBL/GenBank/DDBJ databases">
        <authorList>
            <person name="Li J."/>
        </authorList>
    </citation>
    <scope>NUCLEOTIDE SEQUENCE [LARGE SCALE GENOMIC DNA]</scope>
    <source>
        <strain evidence="3 4">CCTCC AB209002</strain>
    </source>
</reference>